<evidence type="ECO:0000313" key="1">
    <source>
        <dbReference type="EMBL" id="TQO21098.1"/>
    </source>
</evidence>
<dbReference type="AlphaFoldDB" id="A0A8H2PZW8"/>
<accession>A0A8H2PZW8</accession>
<gene>
    <name evidence="1" type="ORF">FB472_2768</name>
</gene>
<dbReference type="Proteomes" id="UP000316560">
    <property type="component" value="Unassembled WGS sequence"/>
</dbReference>
<comment type="caution">
    <text evidence="1">The sequence shown here is derived from an EMBL/GenBank/DDBJ whole genome shotgun (WGS) entry which is preliminary data.</text>
</comment>
<protein>
    <submittedName>
        <fullName evidence="1">Uncharacterized protein</fullName>
    </submittedName>
</protein>
<organism evidence="1 2">
    <name type="scientific">Rhodoglobus vestalii</name>
    <dbReference type="NCBI Taxonomy" id="193384"/>
    <lineage>
        <taxon>Bacteria</taxon>
        <taxon>Bacillati</taxon>
        <taxon>Actinomycetota</taxon>
        <taxon>Actinomycetes</taxon>
        <taxon>Micrococcales</taxon>
        <taxon>Microbacteriaceae</taxon>
        <taxon>Rhodoglobus</taxon>
    </lineage>
</organism>
<sequence length="154" mass="16819">MHKPTGNVTSAVELWQLRSNCATPAPCKLVCTGFGGAMAIAKQLRDPSAVQTCLHGFRWSYGNCEAIARPQRRANLFARVSVELWQLRSDCATPAPCKLVCTGFYGSPCAVKNAFGKLLTPAHSPQNLNFSGVRARLSVSWENWVDVSSRLLHS</sequence>
<proteinExistence type="predicted"/>
<name>A0A8H2PZW8_9MICO</name>
<keyword evidence="2" id="KW-1185">Reference proteome</keyword>
<evidence type="ECO:0000313" key="2">
    <source>
        <dbReference type="Proteomes" id="UP000316560"/>
    </source>
</evidence>
<dbReference type="EMBL" id="VFRA01000001">
    <property type="protein sequence ID" value="TQO21098.1"/>
    <property type="molecule type" value="Genomic_DNA"/>
</dbReference>
<reference evidence="1 2" key="1">
    <citation type="submission" date="2019-06" db="EMBL/GenBank/DDBJ databases">
        <title>Sequencing the genomes of 1000 actinobacteria strains.</title>
        <authorList>
            <person name="Klenk H.-P."/>
        </authorList>
    </citation>
    <scope>NUCLEOTIDE SEQUENCE [LARGE SCALE GENOMIC DNA]</scope>
    <source>
        <strain evidence="1 2">DSM 21947</strain>
    </source>
</reference>